<feature type="active site" description="Charge relay system" evidence="1">
    <location>
        <position position="525"/>
    </location>
</feature>
<dbReference type="SUPFAM" id="SSF49785">
    <property type="entry name" value="Galactose-binding domain-like"/>
    <property type="match status" value="1"/>
</dbReference>
<evidence type="ECO:0000256" key="1">
    <source>
        <dbReference type="PIRSR" id="PIRSR639069-1"/>
    </source>
</evidence>
<organism evidence="5 6">
    <name type="scientific">Arcticibacter pallidicorallinus</name>
    <dbReference type="NCBI Taxonomy" id="1259464"/>
    <lineage>
        <taxon>Bacteria</taxon>
        <taxon>Pseudomonadati</taxon>
        <taxon>Bacteroidota</taxon>
        <taxon>Sphingobacteriia</taxon>
        <taxon>Sphingobacteriales</taxon>
        <taxon>Sphingobacteriaceae</taxon>
        <taxon>Arcticibacter</taxon>
    </lineage>
</organism>
<dbReference type="InterPro" id="IPR008391">
    <property type="entry name" value="AXE1_dom"/>
</dbReference>
<dbReference type="SUPFAM" id="SSF53474">
    <property type="entry name" value="alpha/beta-Hydrolases"/>
    <property type="match status" value="1"/>
</dbReference>
<dbReference type="PANTHER" id="PTHR40111:SF1">
    <property type="entry name" value="CEPHALOSPORIN-C DEACETYLASE"/>
    <property type="match status" value="1"/>
</dbReference>
<feature type="active site" description="Charge relay system" evidence="1">
    <location>
        <position position="554"/>
    </location>
</feature>
<dbReference type="InterPro" id="IPR039069">
    <property type="entry name" value="CE7"/>
</dbReference>
<dbReference type="RefSeq" id="WP_106293225.1">
    <property type="nucleotide sequence ID" value="NZ_PVTH01000005.1"/>
</dbReference>
<reference evidence="5 6" key="1">
    <citation type="submission" date="2018-03" db="EMBL/GenBank/DDBJ databases">
        <title>Genomic Encyclopedia of Type Strains, Phase III (KMG-III): the genomes of soil and plant-associated and newly described type strains.</title>
        <authorList>
            <person name="Whitman W."/>
        </authorList>
    </citation>
    <scope>NUCLEOTIDE SEQUENCE [LARGE SCALE GENOMIC DNA]</scope>
    <source>
        <strain evidence="5 6">CGMCC 1.9313</strain>
    </source>
</reference>
<dbReference type="InterPro" id="IPR008979">
    <property type="entry name" value="Galactose-bd-like_sf"/>
</dbReference>
<sequence length="575" mass="64777">MKRSLLSLILVVVSSYVFASDGEFALKGSNLIPYVWKISRVPNLQLSQADFDIHKWPSINLGISWERQGYFSAADKELVLATYFEVSKARGDKMGMPFQLAVNLQCKVLEIYLNGKKIAENLQFQNRPTVISVPDNQLLFDKRNLIVLKITNVKWTGGICKNTFRLTHPNFASSGSISLKTTMPANTYYDKDNLDFSVLYKSNGRMPDKLKMTVISDFHDTVATRNFGLIKEDRSFTVSLKRRLFKPGFYHIIVYTDGPFYEQADMWIAIEPERISCSDDGAPNLKAWWDETKLEMDSIDFQTEMTKLTDLGNPSKDVYKVEFTSLENIRITGFMFVPKKEGRFPAILHVPGYGQAYTSGSFRSNTEDVIEFAVAIRGQSPSNKVINPGFGLVGLAAYKIDDPRTYIYRGAYMDCLRALDILRSFSKTDSSRVAVMGGSQGGGLSLATAALAGNKIKACVTLCPFLSDLAHHGMVREVWQREKFSFSEAYQCKMETIDSTLSYVDVKNMAPWITAKVFLASALFDDDCPSHVGFAAFNKIRSEKRYKIYPNDGHMVLANEANVDGYHFLKEVLGY</sequence>
<evidence type="ECO:0000256" key="2">
    <source>
        <dbReference type="PIRSR" id="PIRSR639069-2"/>
    </source>
</evidence>
<dbReference type="Gene3D" id="3.40.50.1820">
    <property type="entry name" value="alpha/beta hydrolase"/>
    <property type="match status" value="1"/>
</dbReference>
<dbReference type="Pfam" id="PF05448">
    <property type="entry name" value="AXE1"/>
    <property type="match status" value="1"/>
</dbReference>
<feature type="binding site" evidence="2">
    <location>
        <position position="353"/>
    </location>
    <ligand>
        <name>substrate</name>
    </ligand>
</feature>
<dbReference type="Proteomes" id="UP000238034">
    <property type="component" value="Unassembled WGS sequence"/>
</dbReference>
<dbReference type="Gene3D" id="2.60.120.260">
    <property type="entry name" value="Galactose-binding domain-like"/>
    <property type="match status" value="1"/>
</dbReference>
<evidence type="ECO:0000259" key="4">
    <source>
        <dbReference type="Pfam" id="PF05448"/>
    </source>
</evidence>
<dbReference type="OrthoDB" id="3668964at2"/>
<dbReference type="PANTHER" id="PTHR40111">
    <property type="entry name" value="CEPHALOSPORIN-C DEACETYLASE"/>
    <property type="match status" value="1"/>
</dbReference>
<gene>
    <name evidence="5" type="ORF">B0I27_105295</name>
</gene>
<keyword evidence="3" id="KW-0732">Signal</keyword>
<evidence type="ECO:0000313" key="5">
    <source>
        <dbReference type="EMBL" id="PRY52825.1"/>
    </source>
</evidence>
<accession>A0A2T0U4G4</accession>
<dbReference type="InterPro" id="IPR029058">
    <property type="entry name" value="AB_hydrolase_fold"/>
</dbReference>
<evidence type="ECO:0000256" key="3">
    <source>
        <dbReference type="SAM" id="SignalP"/>
    </source>
</evidence>
<proteinExistence type="predicted"/>
<protein>
    <submittedName>
        <fullName evidence="5">Cephalosporin-C deacetylase-like acetyl esterase</fullName>
    </submittedName>
</protein>
<feature type="chain" id="PRO_5015672500" evidence="3">
    <location>
        <begin position="20"/>
        <end position="575"/>
    </location>
</feature>
<evidence type="ECO:0000313" key="6">
    <source>
        <dbReference type="Proteomes" id="UP000238034"/>
    </source>
</evidence>
<dbReference type="AlphaFoldDB" id="A0A2T0U4G4"/>
<comment type="caution">
    <text evidence="5">The sequence shown here is derived from an EMBL/GenBank/DDBJ whole genome shotgun (WGS) entry which is preliminary data.</text>
</comment>
<dbReference type="GO" id="GO:0052689">
    <property type="term" value="F:carboxylic ester hydrolase activity"/>
    <property type="evidence" value="ECO:0007669"/>
    <property type="project" value="TreeGrafter"/>
</dbReference>
<dbReference type="EMBL" id="PVTH01000005">
    <property type="protein sequence ID" value="PRY52825.1"/>
    <property type="molecule type" value="Genomic_DNA"/>
</dbReference>
<dbReference type="GO" id="GO:0005976">
    <property type="term" value="P:polysaccharide metabolic process"/>
    <property type="evidence" value="ECO:0007669"/>
    <property type="project" value="TreeGrafter"/>
</dbReference>
<name>A0A2T0U4G4_9SPHI</name>
<feature type="active site" description="Nucleophile" evidence="1">
    <location>
        <position position="439"/>
    </location>
</feature>
<keyword evidence="6" id="KW-1185">Reference proteome</keyword>
<feature type="signal peptide" evidence="3">
    <location>
        <begin position="1"/>
        <end position="19"/>
    </location>
</feature>
<feature type="domain" description="Acetyl xylan esterase" evidence="4">
    <location>
        <begin position="285"/>
        <end position="571"/>
    </location>
</feature>